<dbReference type="EMBL" id="CAJPEX010002044">
    <property type="protein sequence ID" value="CAG0920412.1"/>
    <property type="molecule type" value="Genomic_DNA"/>
</dbReference>
<dbReference type="InterPro" id="IPR050606">
    <property type="entry name" value="Calponin-like"/>
</dbReference>
<gene>
    <name evidence="4" type="ORF">NMOB1V02_LOCUS7922</name>
</gene>
<dbReference type="Proteomes" id="UP000678499">
    <property type="component" value="Unassembled WGS sequence"/>
</dbReference>
<keyword evidence="5" id="KW-1185">Reference proteome</keyword>
<dbReference type="Pfam" id="PF00402">
    <property type="entry name" value="Calponin"/>
    <property type="match status" value="1"/>
</dbReference>
<protein>
    <recommendedName>
        <fullName evidence="2">Transgelin</fullName>
    </recommendedName>
</protein>
<sequence length="198" mass="21620">NCCGDICEQIELTFSFAFHPIRVQGAGRRDKGEEAEVSAWIAAVLGEAAPPGLQYDDYLRDGQVLCRLMNTLQPGIIKKINTSGAQFKFMENINNFQKALLAYGVPELDVFQTTDLFEKKDIPMVTKTLYALGRTTYKHPEFPGPQLGPKPAEENKREFDDETLAAGKAVIGLQAGTNKGASQAGQSFGAGRHIILGK</sequence>
<dbReference type="PRINTS" id="PR00888">
    <property type="entry name" value="SM22CALPONIN"/>
</dbReference>
<evidence type="ECO:0000313" key="4">
    <source>
        <dbReference type="EMBL" id="CAD7280260.1"/>
    </source>
</evidence>
<accession>A0A7R9GF43</accession>
<dbReference type="GO" id="GO:0007015">
    <property type="term" value="P:actin filament organization"/>
    <property type="evidence" value="ECO:0007669"/>
    <property type="project" value="TreeGrafter"/>
</dbReference>
<dbReference type="PROSITE" id="PS51122">
    <property type="entry name" value="CALPONIN_2"/>
    <property type="match status" value="1"/>
</dbReference>
<feature type="domain" description="Calponin-homology (CH)" evidence="3">
    <location>
        <begin position="31"/>
        <end position="136"/>
    </location>
</feature>
<dbReference type="CDD" id="cd21207">
    <property type="entry name" value="CH_dMP20-like"/>
    <property type="match status" value="1"/>
</dbReference>
<evidence type="ECO:0000313" key="5">
    <source>
        <dbReference type="Proteomes" id="UP000678499"/>
    </source>
</evidence>
<dbReference type="InterPro" id="IPR003096">
    <property type="entry name" value="SM22_calponin"/>
</dbReference>
<dbReference type="InterPro" id="IPR000557">
    <property type="entry name" value="Calponin_repeat"/>
</dbReference>
<dbReference type="SMART" id="SM00033">
    <property type="entry name" value="CH"/>
    <property type="match status" value="1"/>
</dbReference>
<comment type="similarity">
    <text evidence="1 2">Belongs to the calponin family.</text>
</comment>
<dbReference type="PANTHER" id="PTHR47385">
    <property type="entry name" value="CALPONIN"/>
    <property type="match status" value="1"/>
</dbReference>
<dbReference type="GO" id="GO:0015629">
    <property type="term" value="C:actin cytoskeleton"/>
    <property type="evidence" value="ECO:0007669"/>
    <property type="project" value="TreeGrafter"/>
</dbReference>
<dbReference type="PANTHER" id="PTHR47385:SF24">
    <property type="entry name" value="MUSCLE-SPECIFIC PROTEIN 20"/>
    <property type="match status" value="1"/>
</dbReference>
<evidence type="ECO:0000256" key="1">
    <source>
        <dbReference type="ARBA" id="ARBA00009631"/>
    </source>
</evidence>
<dbReference type="SUPFAM" id="SSF47576">
    <property type="entry name" value="Calponin-homology domain, CH-domain"/>
    <property type="match status" value="1"/>
</dbReference>
<dbReference type="InterPro" id="IPR001715">
    <property type="entry name" value="CH_dom"/>
</dbReference>
<evidence type="ECO:0000256" key="2">
    <source>
        <dbReference type="RuleBase" id="RU361224"/>
    </source>
</evidence>
<dbReference type="AlphaFoldDB" id="A0A7R9GF43"/>
<dbReference type="InterPro" id="IPR036872">
    <property type="entry name" value="CH_dom_sf"/>
</dbReference>
<reference evidence="4" key="1">
    <citation type="submission" date="2020-11" db="EMBL/GenBank/DDBJ databases">
        <authorList>
            <person name="Tran Van P."/>
        </authorList>
    </citation>
    <scope>NUCLEOTIDE SEQUENCE</scope>
</reference>
<dbReference type="GO" id="GO:0051015">
    <property type="term" value="F:actin filament binding"/>
    <property type="evidence" value="ECO:0007669"/>
    <property type="project" value="TreeGrafter"/>
</dbReference>
<feature type="non-terminal residue" evidence="4">
    <location>
        <position position="1"/>
    </location>
</feature>
<dbReference type="PROSITE" id="PS01052">
    <property type="entry name" value="CALPONIN_1"/>
    <property type="match status" value="1"/>
</dbReference>
<name>A0A7R9GF43_9CRUS</name>
<proteinExistence type="inferred from homology"/>
<dbReference type="OrthoDB" id="21595at2759"/>
<evidence type="ECO:0000259" key="3">
    <source>
        <dbReference type="PROSITE" id="PS50021"/>
    </source>
</evidence>
<organism evidence="4">
    <name type="scientific">Notodromas monacha</name>
    <dbReference type="NCBI Taxonomy" id="399045"/>
    <lineage>
        <taxon>Eukaryota</taxon>
        <taxon>Metazoa</taxon>
        <taxon>Ecdysozoa</taxon>
        <taxon>Arthropoda</taxon>
        <taxon>Crustacea</taxon>
        <taxon>Oligostraca</taxon>
        <taxon>Ostracoda</taxon>
        <taxon>Podocopa</taxon>
        <taxon>Podocopida</taxon>
        <taxon>Cypridocopina</taxon>
        <taxon>Cypridoidea</taxon>
        <taxon>Cyprididae</taxon>
        <taxon>Notodromas</taxon>
    </lineage>
</organism>
<dbReference type="EMBL" id="OA884081">
    <property type="protein sequence ID" value="CAD7280260.1"/>
    <property type="molecule type" value="Genomic_DNA"/>
</dbReference>
<dbReference type="Pfam" id="PF00307">
    <property type="entry name" value="CH"/>
    <property type="match status" value="1"/>
</dbReference>
<dbReference type="Gene3D" id="1.10.418.10">
    <property type="entry name" value="Calponin-like domain"/>
    <property type="match status" value="1"/>
</dbReference>
<dbReference type="PROSITE" id="PS50021">
    <property type="entry name" value="CH"/>
    <property type="match status" value="1"/>
</dbReference>